<organism evidence="3 4">
    <name type="scientific">Candidatus Brennerbacteria bacterium CG11_big_fil_rev_8_21_14_0_20_43_10</name>
    <dbReference type="NCBI Taxonomy" id="1974523"/>
    <lineage>
        <taxon>Bacteria</taxon>
        <taxon>Candidatus Brenneribacteriota</taxon>
    </lineage>
</organism>
<keyword evidence="2" id="KW-1133">Transmembrane helix</keyword>
<feature type="compositionally biased region" description="Low complexity" evidence="1">
    <location>
        <begin position="33"/>
        <end position="47"/>
    </location>
</feature>
<gene>
    <name evidence="3" type="ORF">COV41_01005</name>
</gene>
<evidence type="ECO:0000313" key="3">
    <source>
        <dbReference type="EMBL" id="PIR26591.1"/>
    </source>
</evidence>
<evidence type="ECO:0008006" key="5">
    <source>
        <dbReference type="Google" id="ProtNLM"/>
    </source>
</evidence>
<feature type="compositionally biased region" description="Basic and acidic residues" evidence="1">
    <location>
        <begin position="15"/>
        <end position="32"/>
    </location>
</feature>
<evidence type="ECO:0000256" key="2">
    <source>
        <dbReference type="SAM" id="Phobius"/>
    </source>
</evidence>
<proteinExistence type="predicted"/>
<protein>
    <recommendedName>
        <fullName evidence="5">Baseplate protein J-like domain-containing protein</fullName>
    </recommendedName>
</protein>
<sequence length="460" mass="51090">MPKKFTDIARPNGSDSKKNARNSEPEKTEKPRLQQAARATSAASLSSRIKDNVRRKANIWKKLVQGKKTLDHETEKHAARKHRVPMKALMWSGIFLFISACVYGFGLMATSVHIVITTQKQKQDQSFSIQFSKKLATATADILPLRLYEKSFQYTKTYQATGQSQEPSYVEGTVTIYNKAQRTPQVLVATTRFLSSDGKLFRLIERTIVPGYTIQNGTTTPGSIQARIRADQPGPSFAVQPTQFRLPGLAGLAKYQTIYGVSIVPFAYAATGTIPVVTEDDIQNAKQSIAQYAIDQTKQDIVSSLPDSIKLLDQALRIKVSSVAVPAKAGTKTSSFSATIQGTVALMVFDEKDITQYVQTKMSVNQSASTLVKDVVTFSYETPIVSFEQGTMTMSVHAKRELIPIVDTMMLQQKTAARTLDDLRRELLAVSGVRRVDIVVWPFWITRVPSNVDKIDIEVR</sequence>
<dbReference type="Proteomes" id="UP000236846">
    <property type="component" value="Unassembled WGS sequence"/>
</dbReference>
<reference evidence="3 4" key="1">
    <citation type="submission" date="2017-09" db="EMBL/GenBank/DDBJ databases">
        <title>Depth-based differentiation of microbial function through sediment-hosted aquifers and enrichment of novel symbionts in the deep terrestrial subsurface.</title>
        <authorList>
            <person name="Probst A.J."/>
            <person name="Ladd B."/>
            <person name="Jarett J.K."/>
            <person name="Geller-Mcgrath D.E."/>
            <person name="Sieber C.M."/>
            <person name="Emerson J.B."/>
            <person name="Anantharaman K."/>
            <person name="Thomas B.C."/>
            <person name="Malmstrom R."/>
            <person name="Stieglmeier M."/>
            <person name="Klingl A."/>
            <person name="Woyke T."/>
            <person name="Ryan C.M."/>
            <person name="Banfield J.F."/>
        </authorList>
    </citation>
    <scope>NUCLEOTIDE SEQUENCE [LARGE SCALE GENOMIC DNA]</scope>
    <source>
        <strain evidence="3">CG11_big_fil_rev_8_21_14_0_20_43_10</strain>
    </source>
</reference>
<dbReference type="EMBL" id="PCXE01000017">
    <property type="protein sequence ID" value="PIR26591.1"/>
    <property type="molecule type" value="Genomic_DNA"/>
</dbReference>
<accession>A0A2H0PX13</accession>
<name>A0A2H0PX13_9BACT</name>
<keyword evidence="2" id="KW-0812">Transmembrane</keyword>
<keyword evidence="2" id="KW-0472">Membrane</keyword>
<feature type="transmembrane region" description="Helical" evidence="2">
    <location>
        <begin position="89"/>
        <end position="116"/>
    </location>
</feature>
<dbReference type="AlphaFoldDB" id="A0A2H0PX13"/>
<feature type="region of interest" description="Disordered" evidence="1">
    <location>
        <begin position="1"/>
        <end position="47"/>
    </location>
</feature>
<evidence type="ECO:0000313" key="4">
    <source>
        <dbReference type="Proteomes" id="UP000236846"/>
    </source>
</evidence>
<comment type="caution">
    <text evidence="3">The sequence shown here is derived from an EMBL/GenBank/DDBJ whole genome shotgun (WGS) entry which is preliminary data.</text>
</comment>
<evidence type="ECO:0000256" key="1">
    <source>
        <dbReference type="SAM" id="MobiDB-lite"/>
    </source>
</evidence>